<evidence type="ECO:0008006" key="6">
    <source>
        <dbReference type="Google" id="ProtNLM"/>
    </source>
</evidence>
<feature type="region of interest" description="Disordered" evidence="3">
    <location>
        <begin position="52"/>
        <end position="120"/>
    </location>
</feature>
<feature type="region of interest" description="Disordered" evidence="3">
    <location>
        <begin position="294"/>
        <end position="397"/>
    </location>
</feature>
<proteinExistence type="inferred from homology"/>
<dbReference type="GO" id="GO:0005737">
    <property type="term" value="C:cytoplasm"/>
    <property type="evidence" value="ECO:0007669"/>
    <property type="project" value="TreeGrafter"/>
</dbReference>
<comment type="similarity">
    <text evidence="1">Belongs to the QWRF family.</text>
</comment>
<feature type="coiled-coil region" evidence="2">
    <location>
        <begin position="475"/>
        <end position="502"/>
    </location>
</feature>
<keyword evidence="2" id="KW-0175">Coiled coil</keyword>
<dbReference type="Pfam" id="PF04484">
    <property type="entry name" value="QWRF"/>
    <property type="match status" value="1"/>
</dbReference>
<dbReference type="PANTHER" id="PTHR31807">
    <property type="entry name" value="AUGMIN FAMILY MEMBER"/>
    <property type="match status" value="1"/>
</dbReference>
<dbReference type="GO" id="GO:0007098">
    <property type="term" value="P:centrosome cycle"/>
    <property type="evidence" value="ECO:0007669"/>
    <property type="project" value="TreeGrafter"/>
</dbReference>
<feature type="compositionally biased region" description="Basic and acidic residues" evidence="3">
    <location>
        <begin position="217"/>
        <end position="226"/>
    </location>
</feature>
<dbReference type="OrthoDB" id="10050218at2759"/>
<evidence type="ECO:0000313" key="5">
    <source>
        <dbReference type="Proteomes" id="UP000005408"/>
    </source>
</evidence>
<dbReference type="GO" id="GO:0051225">
    <property type="term" value="P:spindle assembly"/>
    <property type="evidence" value="ECO:0007669"/>
    <property type="project" value="TreeGrafter"/>
</dbReference>
<accession>A0A8W8IX62</accession>
<evidence type="ECO:0000256" key="3">
    <source>
        <dbReference type="SAM" id="MobiDB-lite"/>
    </source>
</evidence>
<dbReference type="GO" id="GO:0005880">
    <property type="term" value="C:nuclear microtubule"/>
    <property type="evidence" value="ECO:0007669"/>
    <property type="project" value="TreeGrafter"/>
</dbReference>
<protein>
    <recommendedName>
        <fullName evidence="6">HAUS augmin-like complex subunit 8</fullName>
    </recommendedName>
</protein>
<evidence type="ECO:0000256" key="2">
    <source>
        <dbReference type="SAM" id="Coils"/>
    </source>
</evidence>
<reference evidence="4" key="1">
    <citation type="submission" date="2022-08" db="UniProtKB">
        <authorList>
            <consortium name="EnsemblMetazoa"/>
        </authorList>
    </citation>
    <scope>IDENTIFICATION</scope>
    <source>
        <strain evidence="4">05x7-T-G4-1.051#20</strain>
    </source>
</reference>
<evidence type="ECO:0000256" key="1">
    <source>
        <dbReference type="ARBA" id="ARBA00010016"/>
    </source>
</evidence>
<dbReference type="InterPro" id="IPR007573">
    <property type="entry name" value="QWRF"/>
</dbReference>
<dbReference type="OMA" id="IVCHSPS"/>
<feature type="compositionally biased region" description="Polar residues" evidence="3">
    <location>
        <begin position="373"/>
        <end position="397"/>
    </location>
</feature>
<dbReference type="GO" id="GO:0005813">
    <property type="term" value="C:centrosome"/>
    <property type="evidence" value="ECO:0007669"/>
    <property type="project" value="TreeGrafter"/>
</dbReference>
<feature type="compositionally biased region" description="Acidic residues" evidence="3">
    <location>
        <begin position="110"/>
        <end position="119"/>
    </location>
</feature>
<organism evidence="4 5">
    <name type="scientific">Magallana gigas</name>
    <name type="common">Pacific oyster</name>
    <name type="synonym">Crassostrea gigas</name>
    <dbReference type="NCBI Taxonomy" id="29159"/>
    <lineage>
        <taxon>Eukaryota</taxon>
        <taxon>Metazoa</taxon>
        <taxon>Spiralia</taxon>
        <taxon>Lophotrochozoa</taxon>
        <taxon>Mollusca</taxon>
        <taxon>Bivalvia</taxon>
        <taxon>Autobranchia</taxon>
        <taxon>Pteriomorphia</taxon>
        <taxon>Ostreida</taxon>
        <taxon>Ostreoidea</taxon>
        <taxon>Ostreidae</taxon>
        <taxon>Magallana</taxon>
    </lineage>
</organism>
<sequence>MYKRSLYTVNNAGQRPKRKTLAQGRLVNDSGHSSGKSRGVLAHGIDVHVRSVDERVPPQVHNEFPAPKMVSDSTNNEENEPTASITPRKKAPCTTEQNSPARVRKTDSLDLSDSDEEIDNGSKVDILGHQKMTTDDVMVLDASSRLADPDQVEVDTVVGYSKSPARVICHSPAGARRQLRNAAVKGESNKVPVTSVPAVSVSAPAPSSPSNHSSPAVRERQAESPKSHHHMLGSLPVLTQMEKMMGLSQPNFDDSGDSDALLQPQDEKSDVMSLISESDACSISDFVTKPVNKTKPVKKAKAGPNTPGTAKKKTKVVPSRYMQAAQAKASVSVLMDKSSKADRSKVSRSLEVPTSHPSQRAKKQIKEKRQIEVQKNPSTPENLQNRKTGKTSTPTSDVSFFSTLQTDLSAISAAGDVSKLNLDSHHSKAKPRPNITQQTLDLLYGRFVQWEFLACKARRIKEEQEKKAMSQMLWLQEELQKLRKLKHDKDKELARLKHLNELDEQLDIQRECLEPVVSHLPKLTKQYETLAQALDTTRHQIPTKGIYIPQDEALFHSQLEQILQESEYLLGNLSASTGQPLHSATATVARHLASLEKHTNQQCQQLKSCNEMIAATQSLTVEESSLLIQKEVL</sequence>
<dbReference type="EnsemblMetazoa" id="G15794.3">
    <property type="protein sequence ID" value="G15794.3:cds"/>
    <property type="gene ID" value="G15794"/>
</dbReference>
<feature type="region of interest" description="Disordered" evidence="3">
    <location>
        <begin position="1"/>
        <end position="38"/>
    </location>
</feature>
<dbReference type="EnsemblMetazoa" id="G15794.1">
    <property type="protein sequence ID" value="G15794.1:cds"/>
    <property type="gene ID" value="G15794"/>
</dbReference>
<dbReference type="GO" id="GO:0008017">
    <property type="term" value="F:microtubule binding"/>
    <property type="evidence" value="ECO:0007669"/>
    <property type="project" value="TreeGrafter"/>
</dbReference>
<keyword evidence="5" id="KW-1185">Reference proteome</keyword>
<dbReference type="PANTHER" id="PTHR31807:SF37">
    <property type="entry name" value="HAUS AUGMIN-LIKE COMPLEX SUBUNIT 8"/>
    <property type="match status" value="1"/>
</dbReference>
<name>A0A8W8IX62_MAGGI</name>
<dbReference type="Proteomes" id="UP000005408">
    <property type="component" value="Unassembled WGS sequence"/>
</dbReference>
<feature type="compositionally biased region" description="Low complexity" evidence="3">
    <location>
        <begin position="198"/>
        <end position="216"/>
    </location>
</feature>
<feature type="region of interest" description="Disordered" evidence="3">
    <location>
        <begin position="198"/>
        <end position="231"/>
    </location>
</feature>
<evidence type="ECO:0000313" key="4">
    <source>
        <dbReference type="EnsemblMetazoa" id="G15794.1:cds"/>
    </source>
</evidence>
<dbReference type="AlphaFoldDB" id="A0A8W8IX62"/>